<feature type="domain" description="ChsH2 rubredoxin-like zinc ribbon" evidence="1">
    <location>
        <begin position="54"/>
        <end position="81"/>
    </location>
</feature>
<name>A0A964UWE2_9ACTN</name>
<organism evidence="2 3">
    <name type="scientific">Streptomyces boluensis</name>
    <dbReference type="NCBI Taxonomy" id="1775135"/>
    <lineage>
        <taxon>Bacteria</taxon>
        <taxon>Bacillati</taxon>
        <taxon>Actinomycetota</taxon>
        <taxon>Actinomycetes</taxon>
        <taxon>Kitasatosporales</taxon>
        <taxon>Streptomycetaceae</taxon>
        <taxon>Streptomyces</taxon>
    </lineage>
</organism>
<keyword evidence="3" id="KW-1185">Reference proteome</keyword>
<gene>
    <name evidence="2" type="ORF">GUY60_30860</name>
</gene>
<dbReference type="SUPFAM" id="SSF50249">
    <property type="entry name" value="Nucleic acid-binding proteins"/>
    <property type="match status" value="1"/>
</dbReference>
<protein>
    <recommendedName>
        <fullName evidence="1">ChsH2 rubredoxin-like zinc ribbon domain-containing protein</fullName>
    </recommendedName>
</protein>
<proteinExistence type="predicted"/>
<evidence type="ECO:0000259" key="1">
    <source>
        <dbReference type="Pfam" id="PF12172"/>
    </source>
</evidence>
<sequence length="172" mass="18908">MEPSAIRCLSPSRPHSADLEKPKRVSIVFYARVATKEPASRPERSAQDGGGAAELFYQRCSWCRSTTFRRLLCPVCWSPELMPVRSEGVGVVAPRRYGPTVLDAVWPVRMAEGFVVRCRVDGPPQAVHPGVRVRLAGPTETVTRDDGRVVPGEPVVRLCEDVPMDGWIRGAG</sequence>
<accession>A0A964UWE2</accession>
<dbReference type="InterPro" id="IPR012340">
    <property type="entry name" value="NA-bd_OB-fold"/>
</dbReference>
<comment type="caution">
    <text evidence="2">The sequence shown here is derived from an EMBL/GenBank/DDBJ whole genome shotgun (WGS) entry which is preliminary data.</text>
</comment>
<evidence type="ECO:0000313" key="2">
    <source>
        <dbReference type="EMBL" id="NBE55756.1"/>
    </source>
</evidence>
<dbReference type="Proteomes" id="UP000598297">
    <property type="component" value="Unassembled WGS sequence"/>
</dbReference>
<dbReference type="InterPro" id="IPR022002">
    <property type="entry name" value="ChsH2_Znr"/>
</dbReference>
<evidence type="ECO:0000313" key="3">
    <source>
        <dbReference type="Proteomes" id="UP000598297"/>
    </source>
</evidence>
<reference evidence="2" key="1">
    <citation type="submission" date="2020-01" db="EMBL/GenBank/DDBJ databases">
        <title>Whole-genome analyses of novel actinobacteria.</title>
        <authorList>
            <person name="Sahin N."/>
        </authorList>
    </citation>
    <scope>NUCLEOTIDE SEQUENCE</scope>
    <source>
        <strain evidence="2">YC537</strain>
    </source>
</reference>
<dbReference type="Pfam" id="PF12172">
    <property type="entry name" value="zf-ChsH2"/>
    <property type="match status" value="1"/>
</dbReference>
<dbReference type="AlphaFoldDB" id="A0A964UWE2"/>
<dbReference type="OrthoDB" id="4260571at2"/>
<dbReference type="EMBL" id="JAAAHS010000365">
    <property type="protein sequence ID" value="NBE55756.1"/>
    <property type="molecule type" value="Genomic_DNA"/>
</dbReference>